<protein>
    <submittedName>
        <fullName evidence="1">Uncharacterized protein</fullName>
    </submittedName>
</protein>
<name>N2ANR3_9FIRM</name>
<reference evidence="1 2" key="1">
    <citation type="journal article" date="2014" name="Genome Announc.">
        <title>Draft genome sequences of the altered schaedler flora, a defined bacterial community from gnotobiotic mice.</title>
        <authorList>
            <person name="Wannemuehler M.J."/>
            <person name="Overstreet A.M."/>
            <person name="Ward D.V."/>
            <person name="Phillips G.J."/>
        </authorList>
    </citation>
    <scope>NUCLEOTIDE SEQUENCE [LARGE SCALE GENOMIC DNA]</scope>
    <source>
        <strain evidence="1 2">ASF492</strain>
    </source>
</reference>
<gene>
    <name evidence="1" type="ORF">C823_02587</name>
</gene>
<organism evidence="1 2">
    <name type="scientific">Eubacterium plexicaudatum ASF492</name>
    <dbReference type="NCBI Taxonomy" id="1235802"/>
    <lineage>
        <taxon>Bacteria</taxon>
        <taxon>Bacillati</taxon>
        <taxon>Bacillota</taxon>
        <taxon>Clostridia</taxon>
        <taxon>Eubacteriales</taxon>
        <taxon>Eubacteriaceae</taxon>
        <taxon>Eubacterium</taxon>
    </lineage>
</organism>
<dbReference type="EMBL" id="AQFT01000085">
    <property type="protein sequence ID" value="EMZ26094.1"/>
    <property type="molecule type" value="Genomic_DNA"/>
</dbReference>
<evidence type="ECO:0000313" key="1">
    <source>
        <dbReference type="EMBL" id="EMZ26094.1"/>
    </source>
</evidence>
<sequence>MAKYRMVHPQVTAGQDGQVNYTLRKSAYGTD</sequence>
<keyword evidence="2" id="KW-1185">Reference proteome</keyword>
<accession>N2ANR3</accession>
<dbReference type="AlphaFoldDB" id="N2ANR3"/>
<dbReference type="HOGENOM" id="CLU_3396576_0_0_9"/>
<evidence type="ECO:0000313" key="2">
    <source>
        <dbReference type="Proteomes" id="UP000012589"/>
    </source>
</evidence>
<dbReference type="STRING" id="1235802.C823_02587"/>
<proteinExistence type="predicted"/>
<dbReference type="PATRIC" id="fig|1235802.3.peg.2737"/>
<comment type="caution">
    <text evidence="1">The sequence shown here is derived from an EMBL/GenBank/DDBJ whole genome shotgun (WGS) entry which is preliminary data.</text>
</comment>
<dbReference type="Proteomes" id="UP000012589">
    <property type="component" value="Unassembled WGS sequence"/>
</dbReference>